<dbReference type="KEGG" id="bip:Bint_1855"/>
<gene>
    <name evidence="1" type="ordered locus">Bint_1855</name>
</gene>
<dbReference type="AlphaFoldDB" id="G0EJS5"/>
<dbReference type="HOGENOM" id="CLU_1438536_0_0_12"/>
<evidence type="ECO:0000313" key="1">
    <source>
        <dbReference type="EMBL" id="AEM22471.1"/>
    </source>
</evidence>
<dbReference type="OrthoDB" id="307333at2"/>
<accession>G0EJS5</accession>
<sequence>MEIISMKKIILIFLAIFSFNLYSQNIDDKPMKINKNYFTDDGNLKNNRNLSVYAIRKIRFTDKSSYEMIILKNNYWYYYSLFQIEQNNKYNYIGTIAFKSFNQTEGLVGNIVYKDNFFTVEHTVMSNLKMYITFKYNDDKKIYLDKASMIVDIIDNSTISNTNEAKTTSKQVNGNVVPNKILYEDVTMDMISKLLSLDL</sequence>
<reference evidence="1 2" key="1">
    <citation type="journal article" date="2011" name="BMC Genomics">
        <title>Complete genome sequence of Brachyspira intermedia reveals unique genomic features in Brachyspira species and phage-mediated horizontal gene transfer.</title>
        <authorList>
            <person name="Hafstrom T."/>
            <person name="Jansson D.S."/>
            <person name="Segerman B."/>
        </authorList>
    </citation>
    <scope>NUCLEOTIDE SEQUENCE [LARGE SCALE GENOMIC DNA]</scope>
    <source>
        <strain evidence="2">ATCC 51140 / PWS/A</strain>
    </source>
</reference>
<name>G0EJS5_BRAIP</name>
<proteinExistence type="predicted"/>
<keyword evidence="2" id="KW-1185">Reference proteome</keyword>
<organism evidence="1 2">
    <name type="scientific">Brachyspira intermedia (strain ATCC 51140 / PWS/A)</name>
    <name type="common">Serpulina intermedia</name>
    <dbReference type="NCBI Taxonomy" id="1045858"/>
    <lineage>
        <taxon>Bacteria</taxon>
        <taxon>Pseudomonadati</taxon>
        <taxon>Spirochaetota</taxon>
        <taxon>Spirochaetia</taxon>
        <taxon>Brachyspirales</taxon>
        <taxon>Brachyspiraceae</taxon>
        <taxon>Brachyspira</taxon>
    </lineage>
</organism>
<dbReference type="EMBL" id="CP002874">
    <property type="protein sequence ID" value="AEM22471.1"/>
    <property type="molecule type" value="Genomic_DNA"/>
</dbReference>
<protein>
    <submittedName>
        <fullName evidence="1">Uncharacterized protein</fullName>
    </submittedName>
</protein>
<dbReference type="PATRIC" id="fig|1045858.4.peg.1857"/>
<evidence type="ECO:0000313" key="2">
    <source>
        <dbReference type="Proteomes" id="UP000008522"/>
    </source>
</evidence>
<dbReference type="Proteomes" id="UP000008522">
    <property type="component" value="Chromosome"/>
</dbReference>